<dbReference type="Proteomes" id="UP000549457">
    <property type="component" value="Unassembled WGS sequence"/>
</dbReference>
<proteinExistence type="predicted"/>
<dbReference type="Gene3D" id="3.30.2310.20">
    <property type="entry name" value="RelE-like"/>
    <property type="match status" value="1"/>
</dbReference>
<name>A0A840SQU3_9RHOB</name>
<gene>
    <name evidence="1" type="ORF">HNP73_004407</name>
</gene>
<accession>A0A840SQU3</accession>
<reference evidence="1 2" key="1">
    <citation type="submission" date="2020-08" db="EMBL/GenBank/DDBJ databases">
        <title>Genomic Encyclopedia of Type Strains, Phase IV (KMG-IV): sequencing the most valuable type-strain genomes for metagenomic binning, comparative biology and taxonomic classification.</title>
        <authorList>
            <person name="Goeker M."/>
        </authorList>
    </citation>
    <scope>NUCLEOTIDE SEQUENCE [LARGE SCALE GENOMIC DNA]</scope>
    <source>
        <strain evidence="1 2">DSM 101730</strain>
    </source>
</reference>
<sequence length="117" mass="12806">MALEILRARGCERDLAVIFDQLVDGYRALGDTTAEALARAAVRVRAIEAAMTGLGRIAFLARRRDDVVPGLRQIVTERALYSFVVDEAADEIRVLAVFLVAGAAVPDLRTQLLARLR</sequence>
<dbReference type="RefSeq" id="WP_184155133.1">
    <property type="nucleotide sequence ID" value="NZ_JACHFM010000007.1"/>
</dbReference>
<comment type="caution">
    <text evidence="1">The sequence shown here is derived from an EMBL/GenBank/DDBJ whole genome shotgun (WGS) entry which is preliminary data.</text>
</comment>
<evidence type="ECO:0000313" key="1">
    <source>
        <dbReference type="EMBL" id="MBB5224437.1"/>
    </source>
</evidence>
<organism evidence="1 2">
    <name type="scientific">Amaricoccus macauensis</name>
    <dbReference type="NCBI Taxonomy" id="57001"/>
    <lineage>
        <taxon>Bacteria</taxon>
        <taxon>Pseudomonadati</taxon>
        <taxon>Pseudomonadota</taxon>
        <taxon>Alphaproteobacteria</taxon>
        <taxon>Rhodobacterales</taxon>
        <taxon>Paracoccaceae</taxon>
        <taxon>Amaricoccus</taxon>
    </lineage>
</organism>
<evidence type="ECO:0000313" key="2">
    <source>
        <dbReference type="Proteomes" id="UP000549457"/>
    </source>
</evidence>
<dbReference type="AlphaFoldDB" id="A0A840SQU3"/>
<keyword evidence="2" id="KW-1185">Reference proteome</keyword>
<protein>
    <submittedName>
        <fullName evidence="1">Plasmid stabilization system protein ParE</fullName>
    </submittedName>
</protein>
<dbReference type="EMBL" id="JACHFM010000007">
    <property type="protein sequence ID" value="MBB5224437.1"/>
    <property type="molecule type" value="Genomic_DNA"/>
</dbReference>
<dbReference type="InterPro" id="IPR035093">
    <property type="entry name" value="RelE/ParE_toxin_dom_sf"/>
</dbReference>